<dbReference type="InterPro" id="IPR015942">
    <property type="entry name" value="Asp/Glu/hydantoin_racemase"/>
</dbReference>
<dbReference type="GO" id="GO:0047661">
    <property type="term" value="F:amino-acid racemase activity"/>
    <property type="evidence" value="ECO:0007669"/>
    <property type="project" value="InterPro"/>
</dbReference>
<dbReference type="InterPro" id="IPR052186">
    <property type="entry name" value="Hydantoin_racemase-like"/>
</dbReference>
<dbReference type="KEGG" id="shs:STEHIDRAFT_162776"/>
<dbReference type="Proteomes" id="UP000053927">
    <property type="component" value="Unassembled WGS sequence"/>
</dbReference>
<evidence type="ECO:0000313" key="3">
    <source>
        <dbReference type="Proteomes" id="UP000053927"/>
    </source>
</evidence>
<comment type="similarity">
    <text evidence="1">Belongs to the HyuE racemase family.</text>
</comment>
<dbReference type="OrthoDB" id="412018at2759"/>
<dbReference type="AlphaFoldDB" id="R7RYF4"/>
<dbReference type="PANTHER" id="PTHR28047:SF5">
    <property type="entry name" value="PROTEIN DCG1"/>
    <property type="match status" value="1"/>
</dbReference>
<accession>R7RYF4</accession>
<dbReference type="EMBL" id="JH687398">
    <property type="protein sequence ID" value="EIM80359.1"/>
    <property type="molecule type" value="Genomic_DNA"/>
</dbReference>
<dbReference type="PANTHER" id="PTHR28047">
    <property type="entry name" value="PROTEIN DCG1"/>
    <property type="match status" value="1"/>
</dbReference>
<sequence>MSATKSILVINPNSSESVTDGLRETLKTPPECTLVFYTAPSHAPPSINDVTTAALTASACWEDIRDKGLLDQYDAFLVCCFSDHPLTHILREQSTKPIIGILESAITTALLSTRRFGILTTGFGFKFLRSQDVYSFMGGNSVRYAGLVTTGLGVVELREGDRDKVEKNMKEGAGRLAGMGADAVLLGCAGMAGMESLVQQGVKEAGHAPVRIVDGARAGVEFLASLLRLA</sequence>
<dbReference type="OMA" id="ITSNKEW"/>
<dbReference type="Gene3D" id="3.40.50.12500">
    <property type="match status" value="1"/>
</dbReference>
<reference evidence="3" key="1">
    <citation type="journal article" date="2012" name="Science">
        <title>The Paleozoic origin of enzymatic lignin decomposition reconstructed from 31 fungal genomes.</title>
        <authorList>
            <person name="Floudas D."/>
            <person name="Binder M."/>
            <person name="Riley R."/>
            <person name="Barry K."/>
            <person name="Blanchette R.A."/>
            <person name="Henrissat B."/>
            <person name="Martinez A.T."/>
            <person name="Otillar R."/>
            <person name="Spatafora J.W."/>
            <person name="Yadav J.S."/>
            <person name="Aerts A."/>
            <person name="Benoit I."/>
            <person name="Boyd A."/>
            <person name="Carlson A."/>
            <person name="Copeland A."/>
            <person name="Coutinho P.M."/>
            <person name="de Vries R.P."/>
            <person name="Ferreira P."/>
            <person name="Findley K."/>
            <person name="Foster B."/>
            <person name="Gaskell J."/>
            <person name="Glotzer D."/>
            <person name="Gorecki P."/>
            <person name="Heitman J."/>
            <person name="Hesse C."/>
            <person name="Hori C."/>
            <person name="Igarashi K."/>
            <person name="Jurgens J.A."/>
            <person name="Kallen N."/>
            <person name="Kersten P."/>
            <person name="Kohler A."/>
            <person name="Kuees U."/>
            <person name="Kumar T.K.A."/>
            <person name="Kuo A."/>
            <person name="LaButti K."/>
            <person name="Larrondo L.F."/>
            <person name="Lindquist E."/>
            <person name="Ling A."/>
            <person name="Lombard V."/>
            <person name="Lucas S."/>
            <person name="Lundell T."/>
            <person name="Martin R."/>
            <person name="McLaughlin D.J."/>
            <person name="Morgenstern I."/>
            <person name="Morin E."/>
            <person name="Murat C."/>
            <person name="Nagy L.G."/>
            <person name="Nolan M."/>
            <person name="Ohm R.A."/>
            <person name="Patyshakuliyeva A."/>
            <person name="Rokas A."/>
            <person name="Ruiz-Duenas F.J."/>
            <person name="Sabat G."/>
            <person name="Salamov A."/>
            <person name="Samejima M."/>
            <person name="Schmutz J."/>
            <person name="Slot J.C."/>
            <person name="St John F."/>
            <person name="Stenlid J."/>
            <person name="Sun H."/>
            <person name="Sun S."/>
            <person name="Syed K."/>
            <person name="Tsang A."/>
            <person name="Wiebenga A."/>
            <person name="Young D."/>
            <person name="Pisabarro A."/>
            <person name="Eastwood D.C."/>
            <person name="Martin F."/>
            <person name="Cullen D."/>
            <person name="Grigoriev I.V."/>
            <person name="Hibbett D.S."/>
        </authorList>
    </citation>
    <scope>NUCLEOTIDE SEQUENCE [LARGE SCALE GENOMIC DNA]</scope>
    <source>
        <strain evidence="3">FP-91666</strain>
    </source>
</reference>
<name>R7RYF4_STEHR</name>
<dbReference type="InterPro" id="IPR053714">
    <property type="entry name" value="Iso_Racemase_Enz_sf"/>
</dbReference>
<evidence type="ECO:0000256" key="1">
    <source>
        <dbReference type="ARBA" id="ARBA00038414"/>
    </source>
</evidence>
<dbReference type="GeneID" id="18802164"/>
<keyword evidence="3" id="KW-1185">Reference proteome</keyword>
<protein>
    <recommendedName>
        <fullName evidence="4">Asp/Glu/hydantoin racemase</fullName>
    </recommendedName>
</protein>
<dbReference type="Pfam" id="PF01177">
    <property type="entry name" value="Asp_Glu_race"/>
    <property type="match status" value="1"/>
</dbReference>
<evidence type="ECO:0008006" key="4">
    <source>
        <dbReference type="Google" id="ProtNLM"/>
    </source>
</evidence>
<evidence type="ECO:0000313" key="2">
    <source>
        <dbReference type="EMBL" id="EIM80359.1"/>
    </source>
</evidence>
<dbReference type="eggNOG" id="ENOG502RZ0H">
    <property type="taxonomic scope" value="Eukaryota"/>
</dbReference>
<proteinExistence type="inferred from homology"/>
<organism evidence="2 3">
    <name type="scientific">Stereum hirsutum (strain FP-91666)</name>
    <name type="common">White-rot fungus</name>
    <dbReference type="NCBI Taxonomy" id="721885"/>
    <lineage>
        <taxon>Eukaryota</taxon>
        <taxon>Fungi</taxon>
        <taxon>Dikarya</taxon>
        <taxon>Basidiomycota</taxon>
        <taxon>Agaricomycotina</taxon>
        <taxon>Agaricomycetes</taxon>
        <taxon>Russulales</taxon>
        <taxon>Stereaceae</taxon>
        <taxon>Stereum</taxon>
    </lineage>
</organism>
<dbReference type="RefSeq" id="XP_007310495.1">
    <property type="nucleotide sequence ID" value="XM_007310433.1"/>
</dbReference>
<gene>
    <name evidence="2" type="ORF">STEHIDRAFT_162776</name>
</gene>